<evidence type="ECO:0000313" key="4">
    <source>
        <dbReference type="Proteomes" id="UP000426027"/>
    </source>
</evidence>
<dbReference type="EMBL" id="CP046566">
    <property type="protein sequence ID" value="QGW27192.1"/>
    <property type="molecule type" value="Genomic_DNA"/>
</dbReference>
<keyword evidence="1" id="KW-0472">Membrane</keyword>
<dbReference type="RefSeq" id="WP_157476705.1">
    <property type="nucleotide sequence ID" value="NZ_CP046566.1"/>
</dbReference>
<organism evidence="3 4">
    <name type="scientific">Phnomibacter ginsenosidimutans</name>
    <dbReference type="NCBI Taxonomy" id="2676868"/>
    <lineage>
        <taxon>Bacteria</taxon>
        <taxon>Pseudomonadati</taxon>
        <taxon>Bacteroidota</taxon>
        <taxon>Chitinophagia</taxon>
        <taxon>Chitinophagales</taxon>
        <taxon>Chitinophagaceae</taxon>
        <taxon>Phnomibacter</taxon>
    </lineage>
</organism>
<dbReference type="AlphaFoldDB" id="A0A6I6GJX3"/>
<dbReference type="Proteomes" id="UP000426027">
    <property type="component" value="Chromosome"/>
</dbReference>
<keyword evidence="1" id="KW-1133">Transmembrane helix</keyword>
<keyword evidence="4" id="KW-1185">Reference proteome</keyword>
<sequence>MDNMHNNELWETARRRAAFKKSLSSYFLVNAFLIGIWYFTTGVNSRHFWPIWPILGWGLGLAFQYANAYMGTQLFSAEKEYEKLKQQQR</sequence>
<dbReference type="InterPro" id="IPR025698">
    <property type="entry name" value="2TM_dom"/>
</dbReference>
<evidence type="ECO:0000256" key="1">
    <source>
        <dbReference type="SAM" id="Phobius"/>
    </source>
</evidence>
<gene>
    <name evidence="3" type="ORF">GLV81_02910</name>
</gene>
<proteinExistence type="predicted"/>
<dbReference type="KEGG" id="fls:GLV81_02910"/>
<dbReference type="Pfam" id="PF13239">
    <property type="entry name" value="2TM"/>
    <property type="match status" value="1"/>
</dbReference>
<name>A0A6I6GJX3_9BACT</name>
<feature type="transmembrane region" description="Helical" evidence="1">
    <location>
        <begin position="23"/>
        <end position="39"/>
    </location>
</feature>
<keyword evidence="1" id="KW-0812">Transmembrane</keyword>
<evidence type="ECO:0000313" key="3">
    <source>
        <dbReference type="EMBL" id="QGW27192.1"/>
    </source>
</evidence>
<feature type="domain" description="2TM" evidence="2">
    <location>
        <begin position="13"/>
        <end position="88"/>
    </location>
</feature>
<feature type="transmembrane region" description="Helical" evidence="1">
    <location>
        <begin position="51"/>
        <end position="70"/>
    </location>
</feature>
<evidence type="ECO:0000259" key="2">
    <source>
        <dbReference type="Pfam" id="PF13239"/>
    </source>
</evidence>
<protein>
    <recommendedName>
        <fullName evidence="2">2TM domain-containing protein</fullName>
    </recommendedName>
</protein>
<accession>A0A6I6GJX3</accession>
<reference evidence="3 4" key="1">
    <citation type="submission" date="2019-11" db="EMBL/GenBank/DDBJ databases">
        <authorList>
            <person name="Im W.T."/>
        </authorList>
    </citation>
    <scope>NUCLEOTIDE SEQUENCE [LARGE SCALE GENOMIC DNA]</scope>
    <source>
        <strain evidence="3 4">SB-02</strain>
    </source>
</reference>